<protein>
    <submittedName>
        <fullName evidence="1">Uncharacterized protein</fullName>
    </submittedName>
</protein>
<name>A0A545VD20_9HYPO</name>
<sequence length="96" mass="10994">MWALSAKKSQNWPAVRSPRRKALYRAGLALARRSARDWDVVLKSVVTIPATDQRLQQLINVIEALQKKNTAEVEIWDAKTWVSNLQLQVSLPWAKD</sequence>
<evidence type="ECO:0000313" key="2">
    <source>
        <dbReference type="Proteomes" id="UP000315783"/>
    </source>
</evidence>
<keyword evidence="2" id="KW-1185">Reference proteome</keyword>
<proteinExistence type="predicted"/>
<accession>A0A545VD20</accession>
<dbReference type="AlphaFoldDB" id="A0A545VD20"/>
<gene>
    <name evidence="1" type="ORF">IF1G_01832</name>
</gene>
<dbReference type="STRING" id="43265.A0A545VD20"/>
<dbReference type="Proteomes" id="UP000315783">
    <property type="component" value="Unassembled WGS sequence"/>
</dbReference>
<dbReference type="EMBL" id="SPUK01000002">
    <property type="protein sequence ID" value="TQV99617.1"/>
    <property type="molecule type" value="Genomic_DNA"/>
</dbReference>
<organism evidence="1 2">
    <name type="scientific">Cordyceps javanica</name>
    <dbReference type="NCBI Taxonomy" id="43265"/>
    <lineage>
        <taxon>Eukaryota</taxon>
        <taxon>Fungi</taxon>
        <taxon>Dikarya</taxon>
        <taxon>Ascomycota</taxon>
        <taxon>Pezizomycotina</taxon>
        <taxon>Sordariomycetes</taxon>
        <taxon>Hypocreomycetidae</taxon>
        <taxon>Hypocreales</taxon>
        <taxon>Cordycipitaceae</taxon>
        <taxon>Cordyceps</taxon>
    </lineage>
</organism>
<evidence type="ECO:0000313" key="1">
    <source>
        <dbReference type="EMBL" id="TQV99617.1"/>
    </source>
</evidence>
<comment type="caution">
    <text evidence="1">The sequence shown here is derived from an EMBL/GenBank/DDBJ whole genome shotgun (WGS) entry which is preliminary data.</text>
</comment>
<reference evidence="1 2" key="1">
    <citation type="journal article" date="2019" name="Appl. Microbiol. Biotechnol.">
        <title>Genome sequence of Isaria javanica and comparative genome analysis insights into family S53 peptidase evolution in fungal entomopathogens.</title>
        <authorList>
            <person name="Lin R."/>
            <person name="Zhang X."/>
            <person name="Xin B."/>
            <person name="Zou M."/>
            <person name="Gao Y."/>
            <person name="Qin F."/>
            <person name="Hu Q."/>
            <person name="Xie B."/>
            <person name="Cheng X."/>
        </authorList>
    </citation>
    <scope>NUCLEOTIDE SEQUENCE [LARGE SCALE GENOMIC DNA]</scope>
    <source>
        <strain evidence="1 2">IJ1G</strain>
    </source>
</reference>